<keyword evidence="8" id="KW-1185">Reference proteome</keyword>
<feature type="transmembrane region" description="Helical" evidence="6">
    <location>
        <begin position="21"/>
        <end position="40"/>
    </location>
</feature>
<evidence type="ECO:0000256" key="6">
    <source>
        <dbReference type="RuleBase" id="RU363076"/>
    </source>
</evidence>
<feature type="transmembrane region" description="Helical" evidence="6">
    <location>
        <begin position="226"/>
        <end position="246"/>
    </location>
</feature>
<evidence type="ECO:0000256" key="1">
    <source>
        <dbReference type="ARBA" id="ARBA00004370"/>
    </source>
</evidence>
<reference evidence="8" key="1">
    <citation type="journal article" date="2019" name="Int. J. Syst. Evol. Microbiol.">
        <title>The Global Catalogue of Microorganisms (GCM) 10K type strain sequencing project: providing services to taxonomists for standard genome sequencing and annotation.</title>
        <authorList>
            <consortium name="The Broad Institute Genomics Platform"/>
            <consortium name="The Broad Institute Genome Sequencing Center for Infectious Disease"/>
            <person name="Wu L."/>
            <person name="Ma J."/>
        </authorList>
    </citation>
    <scope>NUCLEOTIDE SEQUENCE [LARGE SCALE GENOMIC DNA]</scope>
    <source>
        <strain evidence="8">JCM 18956</strain>
    </source>
</reference>
<dbReference type="EMBL" id="BAABLM010000005">
    <property type="protein sequence ID" value="GAA4678373.1"/>
    <property type="molecule type" value="Genomic_DNA"/>
</dbReference>
<dbReference type="InterPro" id="IPR002994">
    <property type="entry name" value="Surf1/Shy1"/>
</dbReference>
<comment type="subcellular location">
    <subcellularLocation>
        <location evidence="6">Cell membrane</location>
        <topology evidence="6">Multi-pass membrane protein</topology>
    </subcellularLocation>
    <subcellularLocation>
        <location evidence="1">Membrane</location>
    </subcellularLocation>
</comment>
<sequence length="305" mass="33366">MAGEHYGCKVQQWRFVFETKWLAYALGTLVFVAICFVGSYSQWQVRGTVVAAADLQSANYDRAPVALSTLLPSRTSYDAADEFRQVRVTGHYLTNKTYLARDRSYNDNPGFEVLVPLETANGSVFIVDRGWLATGTKHDAPDSVPAPTSGTVTVVARLAATEGPIADRTDIAGTNEVAVIDLPDLQSKLQLPTYVAAYGQMVRETPAVVVRPTPLLKPVIDYGPTLWVAIAAFIAGLVGIVMYIVLITREHDRRYGDPDDEAWYERLLAQRRARLGPDDKEVEDALLDEAGYDSSAPGRGVGRGV</sequence>
<name>A0ABP8W4G5_9MICO</name>
<dbReference type="CDD" id="cd06662">
    <property type="entry name" value="SURF1"/>
    <property type="match status" value="1"/>
</dbReference>
<dbReference type="InterPro" id="IPR045214">
    <property type="entry name" value="Surf1/Surf4"/>
</dbReference>
<dbReference type="Pfam" id="PF02104">
    <property type="entry name" value="SURF1"/>
    <property type="match status" value="1"/>
</dbReference>
<comment type="similarity">
    <text evidence="2 6">Belongs to the SURF1 family.</text>
</comment>
<evidence type="ECO:0000256" key="2">
    <source>
        <dbReference type="ARBA" id="ARBA00007165"/>
    </source>
</evidence>
<evidence type="ECO:0000256" key="5">
    <source>
        <dbReference type="ARBA" id="ARBA00023136"/>
    </source>
</evidence>
<dbReference type="PANTHER" id="PTHR23427:SF2">
    <property type="entry name" value="SURFEIT LOCUS PROTEIN 1"/>
    <property type="match status" value="1"/>
</dbReference>
<comment type="caution">
    <text evidence="7">The sequence shown here is derived from an EMBL/GenBank/DDBJ whole genome shotgun (WGS) entry which is preliminary data.</text>
</comment>
<protein>
    <recommendedName>
        <fullName evidence="6">SURF1-like protein</fullName>
    </recommendedName>
</protein>
<proteinExistence type="inferred from homology"/>
<evidence type="ECO:0000313" key="7">
    <source>
        <dbReference type="EMBL" id="GAA4678373.1"/>
    </source>
</evidence>
<dbReference type="Proteomes" id="UP001501295">
    <property type="component" value="Unassembled WGS sequence"/>
</dbReference>
<keyword evidence="3 6" id="KW-0812">Transmembrane</keyword>
<evidence type="ECO:0000313" key="8">
    <source>
        <dbReference type="Proteomes" id="UP001501295"/>
    </source>
</evidence>
<evidence type="ECO:0000256" key="3">
    <source>
        <dbReference type="ARBA" id="ARBA00022692"/>
    </source>
</evidence>
<evidence type="ECO:0000256" key="4">
    <source>
        <dbReference type="ARBA" id="ARBA00022989"/>
    </source>
</evidence>
<organism evidence="7 8">
    <name type="scientific">Frondihabitans cladoniiphilus</name>
    <dbReference type="NCBI Taxonomy" id="715785"/>
    <lineage>
        <taxon>Bacteria</taxon>
        <taxon>Bacillati</taxon>
        <taxon>Actinomycetota</taxon>
        <taxon>Actinomycetes</taxon>
        <taxon>Micrococcales</taxon>
        <taxon>Microbacteriaceae</taxon>
        <taxon>Frondihabitans</taxon>
    </lineage>
</organism>
<keyword evidence="4 6" id="KW-1133">Transmembrane helix</keyword>
<keyword evidence="5 6" id="KW-0472">Membrane</keyword>
<gene>
    <name evidence="7" type="ORF">GCM10025780_24050</name>
</gene>
<dbReference type="RefSeq" id="WP_345376137.1">
    <property type="nucleotide sequence ID" value="NZ_BAABLM010000005.1"/>
</dbReference>
<dbReference type="PROSITE" id="PS50895">
    <property type="entry name" value="SURF1"/>
    <property type="match status" value="1"/>
</dbReference>
<accession>A0ABP8W4G5</accession>
<dbReference type="PANTHER" id="PTHR23427">
    <property type="entry name" value="SURFEIT LOCUS PROTEIN"/>
    <property type="match status" value="1"/>
</dbReference>
<keyword evidence="6" id="KW-1003">Cell membrane</keyword>